<proteinExistence type="predicted"/>
<keyword evidence="2" id="KW-1185">Reference proteome</keyword>
<evidence type="ECO:0000313" key="2">
    <source>
        <dbReference type="Proteomes" id="UP000061489"/>
    </source>
</evidence>
<dbReference type="EMBL" id="CP007151">
    <property type="protein sequence ID" value="AHI30135.1"/>
    <property type="molecule type" value="Genomic_DNA"/>
</dbReference>
<dbReference type="KEGG" id="msx:AU14_12670"/>
<dbReference type="AlphaFoldDB" id="W5YM70"/>
<sequence length="118" mass="13230">MLHAARIGMMEQRKVLSNCAIYSNRAQHIAMLYSDELSPTLDQLMRGAELGISRVLLVPLYLAHAQFFAASLNPKAGVYSSRDGSSNAFPLILLHLATDTNQLEAWPCRLVEREVFRQ</sequence>
<reference evidence="1 2" key="1">
    <citation type="journal article" date="2014" name="Genome Announc.">
        <title>Draft Genome Sequences of Marinobacter similis A3d10T and Marinobacter salarius R9SW1T.</title>
        <authorList>
            <person name="Ivanova E.P."/>
            <person name="Ng H.J."/>
            <person name="Webb H.K."/>
            <person name="Feng G."/>
            <person name="Oshima K."/>
            <person name="Hattori M."/>
            <person name="Ohkuma M."/>
            <person name="Sergeev A.F."/>
            <person name="Mikhailov V.V."/>
            <person name="Crawford R.J."/>
            <person name="Sawabe T."/>
        </authorList>
    </citation>
    <scope>NUCLEOTIDE SEQUENCE [LARGE SCALE GENOMIC DNA]</scope>
    <source>
        <strain evidence="1 2">A3d10</strain>
    </source>
</reference>
<name>W5YM70_9GAMM</name>
<accession>W5YM70</accession>
<protein>
    <submittedName>
        <fullName evidence="1">Uncharacterized protein</fullName>
    </submittedName>
</protein>
<evidence type="ECO:0000313" key="1">
    <source>
        <dbReference type="EMBL" id="AHI30135.1"/>
    </source>
</evidence>
<gene>
    <name evidence="1" type="ORF">AU14_12670</name>
</gene>
<dbReference type="HOGENOM" id="CLU_2070292_0_0_6"/>
<organism evidence="1 2">
    <name type="scientific">Marinobacter similis</name>
    <dbReference type="NCBI Taxonomy" id="1420916"/>
    <lineage>
        <taxon>Bacteria</taxon>
        <taxon>Pseudomonadati</taxon>
        <taxon>Pseudomonadota</taxon>
        <taxon>Gammaproteobacteria</taxon>
        <taxon>Pseudomonadales</taxon>
        <taxon>Marinobacteraceae</taxon>
        <taxon>Marinobacter</taxon>
    </lineage>
</organism>
<dbReference type="Proteomes" id="UP000061489">
    <property type="component" value="Chromosome"/>
</dbReference>